<keyword evidence="2" id="KW-0233">DNA recombination</keyword>
<dbReference type="PROSITE" id="PS51898">
    <property type="entry name" value="TYR_RECOMBINASE"/>
    <property type="match status" value="1"/>
</dbReference>
<evidence type="ECO:0000313" key="4">
    <source>
        <dbReference type="EMBL" id="ADV66514.1"/>
    </source>
</evidence>
<dbReference type="InterPro" id="IPR011010">
    <property type="entry name" value="DNA_brk_join_enz"/>
</dbReference>
<dbReference type="GO" id="GO:0006310">
    <property type="term" value="P:DNA recombination"/>
    <property type="evidence" value="ECO:0007669"/>
    <property type="project" value="UniProtKB-KW"/>
</dbReference>
<dbReference type="SUPFAM" id="SSF56349">
    <property type="entry name" value="DNA breaking-rejoining enzymes"/>
    <property type="match status" value="1"/>
</dbReference>
<feature type="domain" description="Tyr recombinase" evidence="3">
    <location>
        <begin position="150"/>
        <end position="342"/>
    </location>
</feature>
<dbReference type="InterPro" id="IPR010998">
    <property type="entry name" value="Integrase_recombinase_N"/>
</dbReference>
<gene>
    <name evidence="4" type="ordered locus">Deima_0859</name>
</gene>
<dbReference type="EMBL" id="CP002454">
    <property type="protein sequence ID" value="ADV66514.1"/>
    <property type="molecule type" value="Genomic_DNA"/>
</dbReference>
<dbReference type="AlphaFoldDB" id="E8U625"/>
<dbReference type="InterPro" id="IPR013762">
    <property type="entry name" value="Integrase-like_cat_sf"/>
</dbReference>
<dbReference type="Pfam" id="PF00589">
    <property type="entry name" value="Phage_integrase"/>
    <property type="match status" value="1"/>
</dbReference>
<proteinExistence type="predicted"/>
<dbReference type="GO" id="GO:0015074">
    <property type="term" value="P:DNA integration"/>
    <property type="evidence" value="ECO:0007669"/>
    <property type="project" value="InterPro"/>
</dbReference>
<name>E8U625_DEIML</name>
<evidence type="ECO:0000256" key="2">
    <source>
        <dbReference type="ARBA" id="ARBA00023172"/>
    </source>
</evidence>
<evidence type="ECO:0000256" key="1">
    <source>
        <dbReference type="ARBA" id="ARBA00023125"/>
    </source>
</evidence>
<protein>
    <submittedName>
        <fullName evidence="4">Integrase family protein</fullName>
    </submittedName>
</protein>
<reference evidence="5" key="2">
    <citation type="submission" date="2011-01" db="EMBL/GenBank/DDBJ databases">
        <title>The complete genome of Deinococcus maricopensis DSM 21211.</title>
        <authorList>
            <consortium name="US DOE Joint Genome Institute (JGI-PGF)"/>
            <person name="Lucas S."/>
            <person name="Copeland A."/>
            <person name="Lapidus A."/>
            <person name="Goodwin L."/>
            <person name="Pitluck S."/>
            <person name="Kyrpides N."/>
            <person name="Mavromatis K."/>
            <person name="Pagani I."/>
            <person name="Ivanova N."/>
            <person name="Ovchinnikova G."/>
            <person name="Zeytun A."/>
            <person name="Detter J.C."/>
            <person name="Han C."/>
            <person name="Land M."/>
            <person name="Hauser L."/>
            <person name="Markowitz V."/>
            <person name="Cheng J.-F."/>
            <person name="Hugenholtz P."/>
            <person name="Woyke T."/>
            <person name="Wu D."/>
            <person name="Pukall R."/>
            <person name="Gehrich-Schroeter G."/>
            <person name="Brambilla E."/>
            <person name="Klenk H.-P."/>
            <person name="Eisen J.A."/>
        </authorList>
    </citation>
    <scope>NUCLEOTIDE SEQUENCE [LARGE SCALE GENOMIC DNA]</scope>
    <source>
        <strain evidence="5">DSM 21211 / LMG 22137 / NRRL B-23946 / LB-34</strain>
    </source>
</reference>
<organism evidence="4 5">
    <name type="scientific">Deinococcus maricopensis (strain DSM 21211 / LMG 22137 / NRRL B-23946 / LB-34)</name>
    <dbReference type="NCBI Taxonomy" id="709986"/>
    <lineage>
        <taxon>Bacteria</taxon>
        <taxon>Thermotogati</taxon>
        <taxon>Deinococcota</taxon>
        <taxon>Deinococci</taxon>
        <taxon>Deinococcales</taxon>
        <taxon>Deinococcaceae</taxon>
        <taxon>Deinococcus</taxon>
    </lineage>
</organism>
<evidence type="ECO:0000259" key="3">
    <source>
        <dbReference type="PROSITE" id="PS51898"/>
    </source>
</evidence>
<reference evidence="4 5" key="1">
    <citation type="journal article" date="2011" name="Stand. Genomic Sci.">
        <title>Complete genome sequence of Deinococcus maricopensis type strain (LB-34).</title>
        <authorList>
            <person name="Pukall R."/>
            <person name="Zeytun A."/>
            <person name="Lucas S."/>
            <person name="Lapidus A."/>
            <person name="Hammon N."/>
            <person name="Deshpande S."/>
            <person name="Nolan M."/>
            <person name="Cheng J.F."/>
            <person name="Pitluck S."/>
            <person name="Liolios K."/>
            <person name="Pagani I."/>
            <person name="Mikhailova N."/>
            <person name="Ivanova N."/>
            <person name="Mavromatis K."/>
            <person name="Pati A."/>
            <person name="Tapia R."/>
            <person name="Han C."/>
            <person name="Goodwin L."/>
            <person name="Chen A."/>
            <person name="Palaniappan K."/>
            <person name="Land M."/>
            <person name="Hauser L."/>
            <person name="Chang Y.J."/>
            <person name="Jeffries C.D."/>
            <person name="Brambilla E.M."/>
            <person name="Rohde M."/>
            <person name="Goker M."/>
            <person name="Detter J.C."/>
            <person name="Woyke T."/>
            <person name="Bristow J."/>
            <person name="Eisen J.A."/>
            <person name="Markowitz V."/>
            <person name="Hugenholtz P."/>
            <person name="Kyrpides N.C."/>
            <person name="Klenk H.P."/>
        </authorList>
    </citation>
    <scope>NUCLEOTIDE SEQUENCE [LARGE SCALE GENOMIC DNA]</scope>
    <source>
        <strain evidence="5">DSM 21211 / LMG 22137 / NRRL B-23946 / LB-34</strain>
    </source>
</reference>
<dbReference type="eggNOG" id="COG0582">
    <property type="taxonomic scope" value="Bacteria"/>
</dbReference>
<dbReference type="Gene3D" id="1.10.150.130">
    <property type="match status" value="1"/>
</dbReference>
<dbReference type="HOGENOM" id="CLU_027562_17_1_0"/>
<dbReference type="Proteomes" id="UP000008635">
    <property type="component" value="Chromosome"/>
</dbReference>
<dbReference type="InterPro" id="IPR050090">
    <property type="entry name" value="Tyrosine_recombinase_XerCD"/>
</dbReference>
<dbReference type="InterPro" id="IPR002104">
    <property type="entry name" value="Integrase_catalytic"/>
</dbReference>
<evidence type="ECO:0000313" key="5">
    <source>
        <dbReference type="Proteomes" id="UP000008635"/>
    </source>
</evidence>
<dbReference type="CDD" id="cd01189">
    <property type="entry name" value="INT_ICEBs1_C_like"/>
    <property type="match status" value="1"/>
</dbReference>
<dbReference type="PANTHER" id="PTHR30349">
    <property type="entry name" value="PHAGE INTEGRASE-RELATED"/>
    <property type="match status" value="1"/>
</dbReference>
<dbReference type="PANTHER" id="PTHR30349:SF91">
    <property type="entry name" value="INTA PROTEIN"/>
    <property type="match status" value="1"/>
</dbReference>
<dbReference type="KEGG" id="dmr:Deima_0859"/>
<sequence length="350" mass="39313" precursor="true">MRLTQTDGSSISRYARSNIEAVRLLDSLRAATPSSAQGRDQRDITLTAWLTGYVDGRREELQPGTLGKLEWHVALTQGHEVGDTPLGRLTPARLEAFYRHLMAGHKRSTVGDVAGLVKRALRRAVRHEIIPNNPADATELPRGRRADRERVAQILQAGDVQRLVKAAREDTLWPLWHLALSCGLRHGELLGLQWRDLSWAHQELSINRTVIVVNNRPTVGSPKTSSSERAIPLPGEVIATLRAWQTNPERPHSADGWLFCTASGTPLLQNNVRRSWKRLLGRAGLPNSIRIHDLRHTYASMLIAHGIDPRTVSDLLGHSDTRFTLSHYVHSERRARLRAARIEPSDLYRD</sequence>
<dbReference type="Gene3D" id="1.10.443.10">
    <property type="entry name" value="Intergrase catalytic core"/>
    <property type="match status" value="1"/>
</dbReference>
<dbReference type="STRING" id="709986.Deima_0859"/>
<keyword evidence="5" id="KW-1185">Reference proteome</keyword>
<keyword evidence="1" id="KW-0238">DNA-binding</keyword>
<dbReference type="GO" id="GO:0003677">
    <property type="term" value="F:DNA binding"/>
    <property type="evidence" value="ECO:0007669"/>
    <property type="project" value="UniProtKB-KW"/>
</dbReference>
<accession>E8U625</accession>